<proteinExistence type="predicted"/>
<accession>A0AAV5L3D4</accession>
<name>A0AAV5L3D4_9ROSI</name>
<sequence length="104" mass="12031">MEPNRGWVLRNPGSGFEGTQVLGSMEPNPGFRRTQAWVRRTQHTWVPRTQGKQGKERKKKGIVGFDSTQVGYSSLADIEKQLHPLLNWSLYVLTTASWMKWTWE</sequence>
<comment type="caution">
    <text evidence="1">The sequence shown here is derived from an EMBL/GenBank/DDBJ whole genome shotgun (WGS) entry which is preliminary data.</text>
</comment>
<gene>
    <name evidence="1" type="ORF">SLEP1_g40309</name>
</gene>
<keyword evidence="2" id="KW-1185">Reference proteome</keyword>
<evidence type="ECO:0000313" key="1">
    <source>
        <dbReference type="EMBL" id="GKV31637.1"/>
    </source>
</evidence>
<dbReference type="EMBL" id="BPVZ01000092">
    <property type="protein sequence ID" value="GKV31637.1"/>
    <property type="molecule type" value="Genomic_DNA"/>
</dbReference>
<dbReference type="Proteomes" id="UP001054252">
    <property type="component" value="Unassembled WGS sequence"/>
</dbReference>
<dbReference type="AlphaFoldDB" id="A0AAV5L3D4"/>
<protein>
    <submittedName>
        <fullName evidence="1">Uncharacterized protein</fullName>
    </submittedName>
</protein>
<evidence type="ECO:0000313" key="2">
    <source>
        <dbReference type="Proteomes" id="UP001054252"/>
    </source>
</evidence>
<reference evidence="1 2" key="1">
    <citation type="journal article" date="2021" name="Commun. Biol.">
        <title>The genome of Shorea leprosula (Dipterocarpaceae) highlights the ecological relevance of drought in aseasonal tropical rainforests.</title>
        <authorList>
            <person name="Ng K.K.S."/>
            <person name="Kobayashi M.J."/>
            <person name="Fawcett J.A."/>
            <person name="Hatakeyama M."/>
            <person name="Paape T."/>
            <person name="Ng C.H."/>
            <person name="Ang C.C."/>
            <person name="Tnah L.H."/>
            <person name="Lee C.T."/>
            <person name="Nishiyama T."/>
            <person name="Sese J."/>
            <person name="O'Brien M.J."/>
            <person name="Copetti D."/>
            <person name="Mohd Noor M.I."/>
            <person name="Ong R.C."/>
            <person name="Putra M."/>
            <person name="Sireger I.Z."/>
            <person name="Indrioko S."/>
            <person name="Kosugi Y."/>
            <person name="Izuno A."/>
            <person name="Isagi Y."/>
            <person name="Lee S.L."/>
            <person name="Shimizu K.K."/>
        </authorList>
    </citation>
    <scope>NUCLEOTIDE SEQUENCE [LARGE SCALE GENOMIC DNA]</scope>
    <source>
        <strain evidence="1">214</strain>
    </source>
</reference>
<organism evidence="1 2">
    <name type="scientific">Rubroshorea leprosula</name>
    <dbReference type="NCBI Taxonomy" id="152421"/>
    <lineage>
        <taxon>Eukaryota</taxon>
        <taxon>Viridiplantae</taxon>
        <taxon>Streptophyta</taxon>
        <taxon>Embryophyta</taxon>
        <taxon>Tracheophyta</taxon>
        <taxon>Spermatophyta</taxon>
        <taxon>Magnoliopsida</taxon>
        <taxon>eudicotyledons</taxon>
        <taxon>Gunneridae</taxon>
        <taxon>Pentapetalae</taxon>
        <taxon>rosids</taxon>
        <taxon>malvids</taxon>
        <taxon>Malvales</taxon>
        <taxon>Dipterocarpaceae</taxon>
        <taxon>Rubroshorea</taxon>
    </lineage>
</organism>